<keyword evidence="3" id="KW-1185">Reference proteome</keyword>
<dbReference type="Proteomes" id="UP001183824">
    <property type="component" value="Unassembled WGS sequence"/>
</dbReference>
<keyword evidence="1" id="KW-0472">Membrane</keyword>
<name>A0ABU2V3E3_9ACTN</name>
<evidence type="ECO:0000313" key="2">
    <source>
        <dbReference type="EMBL" id="MDT0480079.1"/>
    </source>
</evidence>
<evidence type="ECO:0000256" key="1">
    <source>
        <dbReference type="SAM" id="Phobius"/>
    </source>
</evidence>
<gene>
    <name evidence="2" type="ORF">RNB18_07825</name>
</gene>
<organism evidence="2 3">
    <name type="scientific">Streptomyces doebereineriae</name>
    <dbReference type="NCBI Taxonomy" id="3075528"/>
    <lineage>
        <taxon>Bacteria</taxon>
        <taxon>Bacillati</taxon>
        <taxon>Actinomycetota</taxon>
        <taxon>Actinomycetes</taxon>
        <taxon>Kitasatosporales</taxon>
        <taxon>Streptomycetaceae</taxon>
        <taxon>Streptomyces</taxon>
    </lineage>
</organism>
<comment type="caution">
    <text evidence="2">The sequence shown here is derived from an EMBL/GenBank/DDBJ whole genome shotgun (WGS) entry which is preliminary data.</text>
</comment>
<accession>A0ABU2V3E3</accession>
<protein>
    <submittedName>
        <fullName evidence="2">Uncharacterized protein</fullName>
    </submittedName>
</protein>
<dbReference type="EMBL" id="JAVREZ010000002">
    <property type="protein sequence ID" value="MDT0480079.1"/>
    <property type="molecule type" value="Genomic_DNA"/>
</dbReference>
<proteinExistence type="predicted"/>
<evidence type="ECO:0000313" key="3">
    <source>
        <dbReference type="Proteomes" id="UP001183824"/>
    </source>
</evidence>
<feature type="transmembrane region" description="Helical" evidence="1">
    <location>
        <begin position="6"/>
        <end position="26"/>
    </location>
</feature>
<keyword evidence="1" id="KW-0812">Transmembrane</keyword>
<dbReference type="RefSeq" id="WP_311713396.1">
    <property type="nucleotide sequence ID" value="NZ_JAVREZ010000002.1"/>
</dbReference>
<reference evidence="3" key="1">
    <citation type="submission" date="2023-07" db="EMBL/GenBank/DDBJ databases">
        <title>30 novel species of actinomycetes from the DSMZ collection.</title>
        <authorList>
            <person name="Nouioui I."/>
        </authorList>
    </citation>
    <scope>NUCLEOTIDE SEQUENCE [LARGE SCALE GENOMIC DNA]</scope>
    <source>
        <strain evidence="3">DSM 41640</strain>
    </source>
</reference>
<keyword evidence="1" id="KW-1133">Transmembrane helix</keyword>
<sequence length="127" mass="13715">MDSDSIAAWSGLAGNVIAVLVAVLSLRKAESALAQSEAQSERSLARADAALTQAQHIAERTLQAHYNIDGAMSAIAWRDQVIALHDRGLTPAQIREIMLLEDGGAGYEASNGRIDDIVRNLRRRLPQ</sequence>